<dbReference type="Gene3D" id="1.10.101.10">
    <property type="entry name" value="PGBD-like superfamily/PGBD"/>
    <property type="match status" value="2"/>
</dbReference>
<accession>S9QE67</accession>
<name>S9QE67_9RHOB</name>
<dbReference type="RefSeq" id="WP_021102954.1">
    <property type="nucleotide sequence ID" value="NZ_KE557314.1"/>
</dbReference>
<feature type="chain" id="PRO_5004554910" evidence="1">
    <location>
        <begin position="20"/>
        <end position="548"/>
    </location>
</feature>
<dbReference type="HOGENOM" id="CLU_483814_0_0_5"/>
<dbReference type="InterPro" id="IPR002477">
    <property type="entry name" value="Peptidoglycan-bd-like"/>
</dbReference>
<evidence type="ECO:0000313" key="3">
    <source>
        <dbReference type="EMBL" id="EPX77883.1"/>
    </source>
</evidence>
<organism evidence="3 4">
    <name type="scientific">Litoreibacter arenae DSM 19593</name>
    <dbReference type="NCBI Taxonomy" id="1123360"/>
    <lineage>
        <taxon>Bacteria</taxon>
        <taxon>Pseudomonadati</taxon>
        <taxon>Pseudomonadota</taxon>
        <taxon>Alphaproteobacteria</taxon>
        <taxon>Rhodobacterales</taxon>
        <taxon>Roseobacteraceae</taxon>
        <taxon>Litoreibacter</taxon>
    </lineage>
</organism>
<dbReference type="AlphaFoldDB" id="S9QE67"/>
<dbReference type="InterPro" id="IPR029030">
    <property type="entry name" value="Caspase-like_dom_sf"/>
</dbReference>
<dbReference type="Gene3D" id="3.40.50.1460">
    <property type="match status" value="1"/>
</dbReference>
<dbReference type="SUPFAM" id="SSF47090">
    <property type="entry name" value="PGBD-like"/>
    <property type="match status" value="2"/>
</dbReference>
<evidence type="ECO:0000259" key="2">
    <source>
        <dbReference type="Pfam" id="PF01471"/>
    </source>
</evidence>
<dbReference type="InterPro" id="IPR036366">
    <property type="entry name" value="PGBDSf"/>
</dbReference>
<gene>
    <name evidence="3" type="ORF">thalar_03610</name>
</gene>
<feature type="domain" description="Peptidoglycan binding-like" evidence="2">
    <location>
        <begin position="291"/>
        <end position="346"/>
    </location>
</feature>
<dbReference type="OrthoDB" id="8092964at2"/>
<dbReference type="Pfam" id="PF01471">
    <property type="entry name" value="PG_binding_1"/>
    <property type="match status" value="2"/>
</dbReference>
<keyword evidence="1" id="KW-0732">Signal</keyword>
<keyword evidence="4" id="KW-1185">Reference proteome</keyword>
<dbReference type="eggNOG" id="COG3409">
    <property type="taxonomic scope" value="Bacteria"/>
</dbReference>
<dbReference type="PATRIC" id="fig|1123360.3.peg.3577"/>
<evidence type="ECO:0000256" key="1">
    <source>
        <dbReference type="SAM" id="SignalP"/>
    </source>
</evidence>
<feature type="domain" description="Peptidoglycan binding-like" evidence="2">
    <location>
        <begin position="489"/>
        <end position="541"/>
    </location>
</feature>
<dbReference type="STRING" id="1123360.thalar_03610"/>
<evidence type="ECO:0000313" key="4">
    <source>
        <dbReference type="Proteomes" id="UP000015351"/>
    </source>
</evidence>
<sequence length="548" mass="58673">MRFRASIAALLMMSVPVWAADVALVVGNADYANGSDLSDAGRMLDAVAPLEEAGFEVLSGADLSAEALASLVSELNAKVDGTGRVVIALAGHFGKSLSGNWFLGADADEPDLVAMGTQAVPLDVLMEIAARAPGGAVVTLGTEDAEFEYGAGVSAGLDEVDVSQGVALVTGPAGDVVDFATDALTVKGQSIANALNAWPSLQGSGFMAPLVAFLPGDGAAPPEVPKADPDAEQKAFWQVTQDIGTLDAYEAYLKRHPDGLFVGDARGAIDRIKAQPLVLAEQNEEALRLSRDRRREIQRALSLLDYDPKGIDGIFGPGSRGAIRAWQNVNGEDATGFLTQAQIERLGAQADRRALELEAEAEKRKIEIERKDRAYWRATGQGGDETGLRAYLERYPDGVFAEIATQRLEPFEEARRADAAEQDRADWDAAESVGSLAAYEGYVQANSEGAFVEQARAKIAELKFEADNAEALDAAQRNEERLGLNDTTRKLVEGRLEALGLKPGAVDGVFDDDTRRAIRRYQEARNLTRTGFLNQQTVVRLLADSVLR</sequence>
<proteinExistence type="predicted"/>
<feature type="signal peptide" evidence="1">
    <location>
        <begin position="1"/>
        <end position="19"/>
    </location>
</feature>
<dbReference type="Proteomes" id="UP000015351">
    <property type="component" value="Unassembled WGS sequence"/>
</dbReference>
<comment type="caution">
    <text evidence="3">The sequence shown here is derived from an EMBL/GenBank/DDBJ whole genome shotgun (WGS) entry which is preliminary data.</text>
</comment>
<dbReference type="SUPFAM" id="SSF52129">
    <property type="entry name" value="Caspase-like"/>
    <property type="match status" value="1"/>
</dbReference>
<reference evidence="4" key="1">
    <citation type="journal article" date="2013" name="Stand. Genomic Sci.">
        <title>Genome sequence of the Litoreibacter arenae type strain (DSM 19593(T)), a member of the Roseobacter clade isolated from sea sand.</title>
        <authorList>
            <person name="Riedel T."/>
            <person name="Fiebig A."/>
            <person name="Petersen J."/>
            <person name="Gronow S."/>
            <person name="Kyrpides N.C."/>
            <person name="Goker M."/>
            <person name="Klenk H.P."/>
        </authorList>
    </citation>
    <scope>NUCLEOTIDE SEQUENCE [LARGE SCALE GENOMIC DNA]</scope>
    <source>
        <strain evidence="4">DSM 19593</strain>
    </source>
</reference>
<dbReference type="eggNOG" id="COG4249">
    <property type="taxonomic scope" value="Bacteria"/>
</dbReference>
<protein>
    <submittedName>
        <fullName evidence="3">Peptidoglycan-binding domain 1</fullName>
    </submittedName>
</protein>
<dbReference type="EMBL" id="AONI01000015">
    <property type="protein sequence ID" value="EPX77883.1"/>
    <property type="molecule type" value="Genomic_DNA"/>
</dbReference>
<dbReference type="InterPro" id="IPR036365">
    <property type="entry name" value="PGBD-like_sf"/>
</dbReference>